<dbReference type="EnsemblPlants" id="KQJ98116">
    <property type="protein sequence ID" value="KQJ98116"/>
    <property type="gene ID" value="BRADI_3g34967v3"/>
</dbReference>
<feature type="domain" description="Disease resistance N-terminal" evidence="9">
    <location>
        <begin position="12"/>
        <end position="89"/>
    </location>
</feature>
<dbReference type="Pfam" id="PF18052">
    <property type="entry name" value="Rx_N"/>
    <property type="match status" value="1"/>
</dbReference>
<keyword evidence="2" id="KW-0433">Leucine-rich repeat</keyword>
<protein>
    <recommendedName>
        <fullName evidence="15">NB-ARC domain-containing protein</fullName>
    </recommendedName>
</protein>
<name>A0A0Q3FJ50_BRADI</name>
<dbReference type="PRINTS" id="PR00364">
    <property type="entry name" value="DISEASERSIST"/>
</dbReference>
<dbReference type="EMBL" id="CM000882">
    <property type="protein sequence ID" value="KQJ98116.1"/>
    <property type="molecule type" value="Genomic_DNA"/>
</dbReference>
<evidence type="ECO:0000259" key="11">
    <source>
        <dbReference type="Pfam" id="PF23598"/>
    </source>
</evidence>
<dbReference type="SUPFAM" id="SSF52058">
    <property type="entry name" value="L domain-like"/>
    <property type="match status" value="1"/>
</dbReference>
<sequence length="911" mass="101545">MEVGAAVVGALLKSTLPKLLAAIGEKRKQLKGLEVDVGSINCELELIQSIIGCSSGIVVSDRWIAQLRRLADDIKDCIDRFHVGKTARTRFAGQIADLKKRSKDTRKQLESHIRMAKSGGASTSTEQTPLTADRPVGMKDAEQELLGLLQSEPEGKLKVISIIDFGGHGKTLLAKHVYHDRDVRSQFPQRAWVLAAGKEAPVVLKEIHQKVLLLNEQADVHAGSSSIAVPVAQVEKGKDIQKEVQVQENLLCTYVKNAANTSTSSDDDERVDSEGIHAATESTSNNNMDEKGKGVQIIVEEIHENGVHDAELGASTSNADQQAVVLQKTRRYLIVIDDVEMEELHDIISAFPWADGVGGRIIMMTTIQSEATRCRCGNGLPLALDSTSQFFIRELTETGFEEACLKLCDDALERMQRCNFQILSSLALHDLLLYFCLFPRDHPVRRNPLIRRWLAEGLVQPENVAVQNLETLINRNIIHPIQVGQNGKVSRCQPPGMMLDHISDKSMSENFITLFCGETSEPEHVRRLSLHPDSATNGRLNLPKDLSRLHTLAVFPTADVANYEDNLNYSKYDLLRVLDLKECSHLKEKHLKKICDLVLLKYLSLGDTIGQVPRKISRLQLLETLDMRRAETVTVPVQVILLPSLINLLGKFQLVEDDHKSKIHELEKFLSEDSKLERLSGFVTSNTEGFPQLMCHMGRLRKVKIWSDSTAAETNLTHLSEAIQKFIRRLTSLKLHGKLTRFPQFDAKLVEELCLAWTNLSGDAILDGLSVLKLKLKYLKLVEDDLGPLDIRPHFKRLERICLVGVQSLHGITIRAGALPRLTSLHILSEALGLLPGIDITQLGGLEEVALHSGVDQGIKDGWQKAARNHHKRPNLLFIDHPNSNRDRDPQLLGTNVATAKKLHLQNFFPP</sequence>
<dbReference type="GO" id="GO:0006952">
    <property type="term" value="P:defense response"/>
    <property type="evidence" value="ECO:0007669"/>
    <property type="project" value="UniProtKB-KW"/>
</dbReference>
<evidence type="ECO:0000313" key="14">
    <source>
        <dbReference type="Proteomes" id="UP000008810"/>
    </source>
</evidence>
<feature type="region of interest" description="Disordered" evidence="7">
    <location>
        <begin position="113"/>
        <end position="132"/>
    </location>
</feature>
<keyword evidence="4" id="KW-0547">Nucleotide-binding</keyword>
<keyword evidence="5" id="KW-0611">Plant defense</keyword>
<dbReference type="InterPro" id="IPR002182">
    <property type="entry name" value="NB-ARC"/>
</dbReference>
<dbReference type="InterPro" id="IPR032675">
    <property type="entry name" value="LRR_dom_sf"/>
</dbReference>
<accession>A0A0Q3FJ50</accession>
<keyword evidence="3" id="KW-0677">Repeat</keyword>
<reference evidence="12 13" key="1">
    <citation type="journal article" date="2010" name="Nature">
        <title>Genome sequencing and analysis of the model grass Brachypodium distachyon.</title>
        <authorList>
            <consortium name="International Brachypodium Initiative"/>
        </authorList>
    </citation>
    <scope>NUCLEOTIDE SEQUENCE [LARGE SCALE GENOMIC DNA]</scope>
    <source>
        <strain evidence="12">Bd21</strain>
        <strain evidence="13">cv. Bd21</strain>
    </source>
</reference>
<evidence type="ECO:0000256" key="5">
    <source>
        <dbReference type="ARBA" id="ARBA00022821"/>
    </source>
</evidence>
<dbReference type="Gene3D" id="3.40.50.300">
    <property type="entry name" value="P-loop containing nucleotide triphosphate hydrolases"/>
    <property type="match status" value="1"/>
</dbReference>
<dbReference type="GO" id="GO:0051707">
    <property type="term" value="P:response to other organism"/>
    <property type="evidence" value="ECO:0007669"/>
    <property type="project" value="UniProtKB-ARBA"/>
</dbReference>
<feature type="domain" description="Disease resistance R13L4/SHOC-2-like LRR" evidence="11">
    <location>
        <begin position="567"/>
        <end position="740"/>
    </location>
</feature>
<reference evidence="12" key="2">
    <citation type="submission" date="2017-06" db="EMBL/GenBank/DDBJ databases">
        <title>WGS assembly of Brachypodium distachyon.</title>
        <authorList>
            <consortium name="The International Brachypodium Initiative"/>
            <person name="Lucas S."/>
            <person name="Harmon-Smith M."/>
            <person name="Lail K."/>
            <person name="Tice H."/>
            <person name="Grimwood J."/>
            <person name="Bruce D."/>
            <person name="Barry K."/>
            <person name="Shu S."/>
            <person name="Lindquist E."/>
            <person name="Wang M."/>
            <person name="Pitluck S."/>
            <person name="Vogel J.P."/>
            <person name="Garvin D.F."/>
            <person name="Mockler T.C."/>
            <person name="Schmutz J."/>
            <person name="Rokhsar D."/>
            <person name="Bevan M.W."/>
        </authorList>
    </citation>
    <scope>NUCLEOTIDE SEQUENCE</scope>
    <source>
        <strain evidence="12">Bd21</strain>
    </source>
</reference>
<evidence type="ECO:0000259" key="9">
    <source>
        <dbReference type="Pfam" id="PF18052"/>
    </source>
</evidence>
<dbReference type="Pfam" id="PF23598">
    <property type="entry name" value="LRR_14"/>
    <property type="match status" value="1"/>
</dbReference>
<dbReference type="InterPro" id="IPR027417">
    <property type="entry name" value="P-loop_NTPase"/>
</dbReference>
<feature type="compositionally biased region" description="Polar residues" evidence="7">
    <location>
        <begin position="120"/>
        <end position="130"/>
    </location>
</feature>
<evidence type="ECO:0000256" key="3">
    <source>
        <dbReference type="ARBA" id="ARBA00022737"/>
    </source>
</evidence>
<dbReference type="InterPro" id="IPR058922">
    <property type="entry name" value="WHD_DRP"/>
</dbReference>
<dbReference type="Gene3D" id="1.20.5.4130">
    <property type="match status" value="1"/>
</dbReference>
<evidence type="ECO:0000256" key="2">
    <source>
        <dbReference type="ARBA" id="ARBA00022614"/>
    </source>
</evidence>
<evidence type="ECO:0000259" key="10">
    <source>
        <dbReference type="Pfam" id="PF23559"/>
    </source>
</evidence>
<feature type="domain" description="NB-ARC" evidence="8">
    <location>
        <begin position="146"/>
        <end position="218"/>
    </location>
</feature>
<dbReference type="GO" id="GO:0043531">
    <property type="term" value="F:ADP binding"/>
    <property type="evidence" value="ECO:0007669"/>
    <property type="project" value="InterPro"/>
</dbReference>
<feature type="domain" description="Disease resistance protein winged helix" evidence="10">
    <location>
        <begin position="437"/>
        <end position="500"/>
    </location>
</feature>
<evidence type="ECO:0000259" key="8">
    <source>
        <dbReference type="Pfam" id="PF00931"/>
    </source>
</evidence>
<dbReference type="InterPro" id="IPR055414">
    <property type="entry name" value="LRR_R13L4/SHOC2-like"/>
</dbReference>
<reference evidence="13" key="3">
    <citation type="submission" date="2018-08" db="UniProtKB">
        <authorList>
            <consortium name="EnsemblPlants"/>
        </authorList>
    </citation>
    <scope>IDENTIFICATION</scope>
    <source>
        <strain evidence="13">cv. Bd21</strain>
    </source>
</reference>
<evidence type="ECO:0000256" key="1">
    <source>
        <dbReference type="ARBA" id="ARBA00008894"/>
    </source>
</evidence>
<dbReference type="Proteomes" id="UP000008810">
    <property type="component" value="Chromosome 3"/>
</dbReference>
<evidence type="ECO:0000256" key="7">
    <source>
        <dbReference type="SAM" id="MobiDB-lite"/>
    </source>
</evidence>
<evidence type="ECO:0000256" key="4">
    <source>
        <dbReference type="ARBA" id="ARBA00022741"/>
    </source>
</evidence>
<dbReference type="SUPFAM" id="SSF52540">
    <property type="entry name" value="P-loop containing nucleoside triphosphate hydrolases"/>
    <property type="match status" value="1"/>
</dbReference>
<dbReference type="PANTHER" id="PTHR23155">
    <property type="entry name" value="DISEASE RESISTANCE PROTEIN RP"/>
    <property type="match status" value="1"/>
</dbReference>
<dbReference type="InterPro" id="IPR041118">
    <property type="entry name" value="Rx_N"/>
</dbReference>
<evidence type="ECO:0000256" key="6">
    <source>
        <dbReference type="ARBA" id="ARBA00023054"/>
    </source>
</evidence>
<dbReference type="ExpressionAtlas" id="A0A0Q3FJ50">
    <property type="expression patterns" value="baseline"/>
</dbReference>
<dbReference type="OrthoDB" id="629866at2759"/>
<evidence type="ECO:0008006" key="15">
    <source>
        <dbReference type="Google" id="ProtNLM"/>
    </source>
</evidence>
<dbReference type="Pfam" id="PF23559">
    <property type="entry name" value="WHD_DRP"/>
    <property type="match status" value="1"/>
</dbReference>
<dbReference type="Pfam" id="PF00931">
    <property type="entry name" value="NB-ARC"/>
    <property type="match status" value="1"/>
</dbReference>
<proteinExistence type="inferred from homology"/>
<comment type="similarity">
    <text evidence="1">Belongs to the disease resistance NB-LRR family.</text>
</comment>
<dbReference type="InterPro" id="IPR044974">
    <property type="entry name" value="Disease_R_plants"/>
</dbReference>
<keyword evidence="14" id="KW-1185">Reference proteome</keyword>
<keyword evidence="6" id="KW-0175">Coiled coil</keyword>
<dbReference type="AlphaFoldDB" id="A0A0Q3FJ50"/>
<dbReference type="Gramene" id="KQJ98116">
    <property type="protein sequence ID" value="KQJ98116"/>
    <property type="gene ID" value="BRADI_3g34967v3"/>
</dbReference>
<gene>
    <name evidence="13" type="primary">LOC100835951</name>
    <name evidence="12" type="ORF">BRADI_3g34967v3</name>
</gene>
<evidence type="ECO:0000313" key="13">
    <source>
        <dbReference type="EnsemblPlants" id="KQJ98116"/>
    </source>
</evidence>
<dbReference type="Gene3D" id="3.80.10.10">
    <property type="entry name" value="Ribonuclease Inhibitor"/>
    <property type="match status" value="1"/>
</dbReference>
<organism evidence="12">
    <name type="scientific">Brachypodium distachyon</name>
    <name type="common">Purple false brome</name>
    <name type="synonym">Trachynia distachya</name>
    <dbReference type="NCBI Taxonomy" id="15368"/>
    <lineage>
        <taxon>Eukaryota</taxon>
        <taxon>Viridiplantae</taxon>
        <taxon>Streptophyta</taxon>
        <taxon>Embryophyta</taxon>
        <taxon>Tracheophyta</taxon>
        <taxon>Spermatophyta</taxon>
        <taxon>Magnoliopsida</taxon>
        <taxon>Liliopsida</taxon>
        <taxon>Poales</taxon>
        <taxon>Poaceae</taxon>
        <taxon>BOP clade</taxon>
        <taxon>Pooideae</taxon>
        <taxon>Stipodae</taxon>
        <taxon>Brachypodieae</taxon>
        <taxon>Brachypodium</taxon>
    </lineage>
</organism>
<dbReference type="PANTHER" id="PTHR23155:SF1227">
    <property type="entry name" value="OS11G0462500 PROTEIN"/>
    <property type="match status" value="1"/>
</dbReference>
<evidence type="ECO:0000313" key="12">
    <source>
        <dbReference type="EMBL" id="KQJ98116.1"/>
    </source>
</evidence>